<evidence type="ECO:0000313" key="1">
    <source>
        <dbReference type="EMBL" id="KAK5970269.1"/>
    </source>
</evidence>
<protein>
    <submittedName>
        <fullName evidence="1">Uncharacterized protein</fullName>
    </submittedName>
</protein>
<proteinExistence type="predicted"/>
<dbReference type="Proteomes" id="UP001331761">
    <property type="component" value="Unassembled WGS sequence"/>
</dbReference>
<sequence length="100" mass="11332">MRWELQRKSPPQLPEAFLRRMERPKESLVAGCASIQHANGVNLTCNRLKKSPTHLYERFSTEDSVGLLTLTAFCSTKWRTTTAGDRIIHSASTVSSDFQH</sequence>
<accession>A0AAN8F6H0</accession>
<keyword evidence="2" id="KW-1185">Reference proteome</keyword>
<dbReference type="EMBL" id="WIXE01019174">
    <property type="protein sequence ID" value="KAK5970269.1"/>
    <property type="molecule type" value="Genomic_DNA"/>
</dbReference>
<gene>
    <name evidence="1" type="ORF">GCK32_011084</name>
</gene>
<organism evidence="1 2">
    <name type="scientific">Trichostrongylus colubriformis</name>
    <name type="common">Black scour worm</name>
    <dbReference type="NCBI Taxonomy" id="6319"/>
    <lineage>
        <taxon>Eukaryota</taxon>
        <taxon>Metazoa</taxon>
        <taxon>Ecdysozoa</taxon>
        <taxon>Nematoda</taxon>
        <taxon>Chromadorea</taxon>
        <taxon>Rhabditida</taxon>
        <taxon>Rhabditina</taxon>
        <taxon>Rhabditomorpha</taxon>
        <taxon>Strongyloidea</taxon>
        <taxon>Trichostrongylidae</taxon>
        <taxon>Trichostrongylus</taxon>
    </lineage>
</organism>
<evidence type="ECO:0000313" key="2">
    <source>
        <dbReference type="Proteomes" id="UP001331761"/>
    </source>
</evidence>
<dbReference type="AlphaFoldDB" id="A0AAN8F6H0"/>
<name>A0AAN8F6H0_TRICO</name>
<comment type="caution">
    <text evidence="1">The sequence shown here is derived from an EMBL/GenBank/DDBJ whole genome shotgun (WGS) entry which is preliminary data.</text>
</comment>
<reference evidence="1 2" key="1">
    <citation type="submission" date="2019-10" db="EMBL/GenBank/DDBJ databases">
        <title>Assembly and Annotation for the nematode Trichostrongylus colubriformis.</title>
        <authorList>
            <person name="Martin J."/>
        </authorList>
    </citation>
    <scope>NUCLEOTIDE SEQUENCE [LARGE SCALE GENOMIC DNA]</scope>
    <source>
        <strain evidence="1">G859</strain>
        <tissue evidence="1">Whole worm</tissue>
    </source>
</reference>